<evidence type="ECO:0000256" key="2">
    <source>
        <dbReference type="ARBA" id="ARBA00007535"/>
    </source>
</evidence>
<evidence type="ECO:0000256" key="4">
    <source>
        <dbReference type="ARBA" id="ARBA00022989"/>
    </source>
</evidence>
<dbReference type="AlphaFoldDB" id="A0A2G9HGU4"/>
<comment type="similarity">
    <text evidence="2">Belongs to the CorA metal ion transporter (MIT) (TC 1.A.35.5) family.</text>
</comment>
<dbReference type="OrthoDB" id="10251508at2759"/>
<feature type="transmembrane region" description="Helical" evidence="6">
    <location>
        <begin position="63"/>
        <end position="86"/>
    </location>
</feature>
<evidence type="ECO:0000256" key="3">
    <source>
        <dbReference type="ARBA" id="ARBA00022692"/>
    </source>
</evidence>
<dbReference type="PANTHER" id="PTHR13890">
    <property type="entry name" value="RNA SPLICING PROTEIN MRS2, MITOCHONDRIAL"/>
    <property type="match status" value="1"/>
</dbReference>
<sequence length="94" mass="10888">MQLKEYIDDTEDLINIKLGNVQNHLIQFELLLTAATFVATIFAVVTAVFGMNFEDTIFDKPSTFNWVLIITGIFCAMLYMAFLIYFRHKKVFPL</sequence>
<organism evidence="7 8">
    <name type="scientific">Handroanthus impetiginosus</name>
    <dbReference type="NCBI Taxonomy" id="429701"/>
    <lineage>
        <taxon>Eukaryota</taxon>
        <taxon>Viridiplantae</taxon>
        <taxon>Streptophyta</taxon>
        <taxon>Embryophyta</taxon>
        <taxon>Tracheophyta</taxon>
        <taxon>Spermatophyta</taxon>
        <taxon>Magnoliopsida</taxon>
        <taxon>eudicotyledons</taxon>
        <taxon>Gunneridae</taxon>
        <taxon>Pentapetalae</taxon>
        <taxon>asterids</taxon>
        <taxon>lamiids</taxon>
        <taxon>Lamiales</taxon>
        <taxon>Bignoniaceae</taxon>
        <taxon>Crescentiina</taxon>
        <taxon>Tabebuia alliance</taxon>
        <taxon>Handroanthus</taxon>
    </lineage>
</organism>
<evidence type="ECO:0000256" key="1">
    <source>
        <dbReference type="ARBA" id="ARBA00004141"/>
    </source>
</evidence>
<evidence type="ECO:0008006" key="9">
    <source>
        <dbReference type="Google" id="ProtNLM"/>
    </source>
</evidence>
<evidence type="ECO:0000313" key="8">
    <source>
        <dbReference type="Proteomes" id="UP000231279"/>
    </source>
</evidence>
<dbReference type="InterPro" id="IPR045863">
    <property type="entry name" value="CorA_TM1_TM2"/>
</dbReference>
<accession>A0A2G9HGU4</accession>
<proteinExistence type="inferred from homology"/>
<dbReference type="PANTHER" id="PTHR13890:SF39">
    <property type="entry name" value="MAGNESIUM TRANSPORTER MRS2-5"/>
    <property type="match status" value="1"/>
</dbReference>
<dbReference type="Proteomes" id="UP000231279">
    <property type="component" value="Unassembled WGS sequence"/>
</dbReference>
<dbReference type="Gene3D" id="1.20.58.340">
    <property type="entry name" value="Magnesium transport protein CorA, transmembrane region"/>
    <property type="match status" value="1"/>
</dbReference>
<keyword evidence="3 6" id="KW-0812">Transmembrane</keyword>
<keyword evidence="4 6" id="KW-1133">Transmembrane helix</keyword>
<comment type="subcellular location">
    <subcellularLocation>
        <location evidence="1">Membrane</location>
        <topology evidence="1">Multi-pass membrane protein</topology>
    </subcellularLocation>
</comment>
<evidence type="ECO:0000256" key="5">
    <source>
        <dbReference type="ARBA" id="ARBA00023136"/>
    </source>
</evidence>
<reference evidence="8" key="1">
    <citation type="journal article" date="2018" name="Gigascience">
        <title>Genome assembly of the Pink Ipe (Handroanthus impetiginosus, Bignoniaceae), a highly valued, ecologically keystone Neotropical timber forest tree.</title>
        <authorList>
            <person name="Silva-Junior O.B."/>
            <person name="Grattapaglia D."/>
            <person name="Novaes E."/>
            <person name="Collevatti R.G."/>
        </authorList>
    </citation>
    <scope>NUCLEOTIDE SEQUENCE [LARGE SCALE GENOMIC DNA]</scope>
    <source>
        <strain evidence="8">cv. UFG-1</strain>
    </source>
</reference>
<dbReference type="SUPFAM" id="SSF144083">
    <property type="entry name" value="Magnesium transport protein CorA, transmembrane region"/>
    <property type="match status" value="1"/>
</dbReference>
<comment type="caution">
    <text evidence="7">The sequence shown here is derived from an EMBL/GenBank/DDBJ whole genome shotgun (WGS) entry which is preliminary data.</text>
</comment>
<keyword evidence="8" id="KW-1185">Reference proteome</keyword>
<protein>
    <recommendedName>
        <fullName evidence="9">Magnesium transporter</fullName>
    </recommendedName>
</protein>
<dbReference type="GO" id="GO:0016020">
    <property type="term" value="C:membrane"/>
    <property type="evidence" value="ECO:0007669"/>
    <property type="project" value="UniProtKB-SubCell"/>
</dbReference>
<dbReference type="GO" id="GO:0015095">
    <property type="term" value="F:magnesium ion transmembrane transporter activity"/>
    <property type="evidence" value="ECO:0007669"/>
    <property type="project" value="UniProtKB-ARBA"/>
</dbReference>
<gene>
    <name evidence="7" type="ORF">CDL12_10589</name>
</gene>
<keyword evidence="5 6" id="KW-0472">Membrane</keyword>
<dbReference type="EMBL" id="NKXS01001809">
    <property type="protein sequence ID" value="PIN16761.1"/>
    <property type="molecule type" value="Genomic_DNA"/>
</dbReference>
<evidence type="ECO:0000256" key="6">
    <source>
        <dbReference type="SAM" id="Phobius"/>
    </source>
</evidence>
<feature type="transmembrane region" description="Helical" evidence="6">
    <location>
        <begin position="30"/>
        <end position="51"/>
    </location>
</feature>
<dbReference type="InterPro" id="IPR039204">
    <property type="entry name" value="MRS2-like"/>
</dbReference>
<name>A0A2G9HGU4_9LAMI</name>
<evidence type="ECO:0000313" key="7">
    <source>
        <dbReference type="EMBL" id="PIN16761.1"/>
    </source>
</evidence>